<dbReference type="Gene3D" id="1.10.1040.50">
    <property type="match status" value="1"/>
</dbReference>
<comment type="pathway">
    <text evidence="1">Lipid metabolism; fatty acid beta-oxidation.</text>
</comment>
<evidence type="ECO:0000313" key="15">
    <source>
        <dbReference type="EMBL" id="AKU96337.1"/>
    </source>
</evidence>
<dbReference type="OrthoDB" id="9771883at2"/>
<dbReference type="SUPFAM" id="SSF52096">
    <property type="entry name" value="ClpP/crotonase"/>
    <property type="match status" value="1"/>
</dbReference>
<comment type="catalytic activity">
    <reaction evidence="12">
        <text>a (3S)-3-hydroxyacyl-CoA + NAD(+) = a 3-oxoacyl-CoA + NADH + H(+)</text>
        <dbReference type="Rhea" id="RHEA:22432"/>
        <dbReference type="ChEBI" id="CHEBI:15378"/>
        <dbReference type="ChEBI" id="CHEBI:57318"/>
        <dbReference type="ChEBI" id="CHEBI:57540"/>
        <dbReference type="ChEBI" id="CHEBI:57945"/>
        <dbReference type="ChEBI" id="CHEBI:90726"/>
        <dbReference type="EC" id="1.1.1.35"/>
    </reaction>
</comment>
<dbReference type="InterPro" id="IPR006108">
    <property type="entry name" value="3HC_DH_C"/>
</dbReference>
<dbReference type="Proteomes" id="UP000064967">
    <property type="component" value="Chromosome"/>
</dbReference>
<dbReference type="Pfam" id="PF02737">
    <property type="entry name" value="3HCDH_N"/>
    <property type="match status" value="1"/>
</dbReference>
<dbReference type="EC" id="4.2.1.17" evidence="4"/>
<dbReference type="UniPathway" id="UPA00659"/>
<dbReference type="AlphaFoldDB" id="A0A0K1PS43"/>
<keyword evidence="16" id="KW-1185">Reference proteome</keyword>
<keyword evidence="11" id="KW-0511">Multifunctional enzyme</keyword>
<keyword evidence="6" id="KW-0442">Lipid degradation</keyword>
<organism evidence="15 16">
    <name type="scientific">Labilithrix luteola</name>
    <dbReference type="NCBI Taxonomy" id="1391654"/>
    <lineage>
        <taxon>Bacteria</taxon>
        <taxon>Pseudomonadati</taxon>
        <taxon>Myxococcota</taxon>
        <taxon>Polyangia</taxon>
        <taxon>Polyangiales</taxon>
        <taxon>Labilitrichaceae</taxon>
        <taxon>Labilithrix</taxon>
    </lineage>
</organism>
<feature type="domain" description="3-hydroxyacyl-CoA dehydrogenase NAD binding" evidence="14">
    <location>
        <begin position="354"/>
        <end position="531"/>
    </location>
</feature>
<comment type="similarity">
    <text evidence="2">In the central section; belongs to the 3-hydroxyacyl-CoA dehydrogenase family.</text>
</comment>
<evidence type="ECO:0000256" key="12">
    <source>
        <dbReference type="ARBA" id="ARBA00049556"/>
    </source>
</evidence>
<dbReference type="Pfam" id="PF00378">
    <property type="entry name" value="ECH_1"/>
    <property type="match status" value="1"/>
</dbReference>
<dbReference type="Pfam" id="PF00725">
    <property type="entry name" value="3HCDH"/>
    <property type="match status" value="2"/>
</dbReference>
<protein>
    <recommendedName>
        <fullName evidence="4">enoyl-CoA hydratase</fullName>
        <ecNumber evidence="4">4.2.1.17</ecNumber>
    </recommendedName>
</protein>
<proteinExistence type="inferred from homology"/>
<keyword evidence="5" id="KW-0276">Fatty acid metabolism</keyword>
<dbReference type="SUPFAM" id="SSF48179">
    <property type="entry name" value="6-phosphogluconate dehydrogenase C-terminal domain-like"/>
    <property type="match status" value="2"/>
</dbReference>
<dbReference type="GO" id="GO:0004300">
    <property type="term" value="F:enoyl-CoA hydratase activity"/>
    <property type="evidence" value="ECO:0007669"/>
    <property type="project" value="UniProtKB-EC"/>
</dbReference>
<keyword evidence="10" id="KW-0456">Lyase</keyword>
<dbReference type="Gene3D" id="3.40.50.720">
    <property type="entry name" value="NAD(P)-binding Rossmann-like Domain"/>
    <property type="match status" value="1"/>
</dbReference>
<dbReference type="GO" id="GO:0070403">
    <property type="term" value="F:NAD+ binding"/>
    <property type="evidence" value="ECO:0007669"/>
    <property type="project" value="InterPro"/>
</dbReference>
<evidence type="ECO:0000256" key="2">
    <source>
        <dbReference type="ARBA" id="ARBA00007005"/>
    </source>
</evidence>
<evidence type="ECO:0000256" key="1">
    <source>
        <dbReference type="ARBA" id="ARBA00005005"/>
    </source>
</evidence>
<dbReference type="PROSITE" id="PS00067">
    <property type="entry name" value="3HCDH"/>
    <property type="match status" value="1"/>
</dbReference>
<gene>
    <name evidence="15" type="ORF">AKJ09_03001</name>
</gene>
<dbReference type="PANTHER" id="PTHR43612:SF3">
    <property type="entry name" value="TRIFUNCTIONAL ENZYME SUBUNIT ALPHA, MITOCHONDRIAL"/>
    <property type="match status" value="1"/>
</dbReference>
<dbReference type="InterPro" id="IPR006180">
    <property type="entry name" value="3-OHacyl-CoA_DH_CS"/>
</dbReference>
<keyword evidence="8" id="KW-0520">NAD</keyword>
<dbReference type="KEGG" id="llu:AKJ09_03001"/>
<dbReference type="InterPro" id="IPR006176">
    <property type="entry name" value="3-OHacyl-CoA_DH_NAD-bd"/>
</dbReference>
<sequence length="749" mass="80696">MMAAMTTPTEQPSRPAPLVRTEMLGSGLALVTIDDPRAPHNTITPAFAAALSDELDELDRSAKVKAIVLRSGKPESFLAGANIEFVRSLRFAKDAEDVSREIGTRFARIARSKKPIVACVHGPVLGGGFELTLACTATVASDDPKTVFGLPEVKLGLIPAANGLLRVAERAGLRTAIDLGLSGRNIRAEAAMALGLCDDVVSEAIVLDTACELALRLASRPELRKSLPRKRLQRSAHADGGGQPGNALSAIAARALLEKNPIGRSVLFKRARETAAARTRGHYPATDHVLDVLERFGGRGFRSAATLEARLFGELVVSETAHRSIELFFAETALKKDTGLAPGEAATAHAIERVGVVGAGLMGAGIAAVTVQAGISTRMKDRDDAHLGRGLRYVKEVLDARVRRGAMSPLERDQAFGALEGTVEPSGFRRADLVIEAVFEDVELKREIVRTIEELVPETCVIASNTASLPIAKIAAAASHPERIVGMHYARPVPNVRLVEVVRTKQTDPNALATAVALAKRQGKTVIVVNDGYGFYTTRALIPFFGEALRLVAEGVAIESIDEAVVDWGFPKGPLLLLDELGIDLAEHFANSAHAAFGDRMRPPAVFGELARDDRRGRKNGRGFYMHRTGSRSGSPIRVDDTIYSTLLTMPRKKPMPEEIQLRCTLAMINEAFRCLDEGILRSPRDGDLGAVLALGFPAFRGGPFRYVDVLGASEVLRRTRSLEQRFGARFEPAPLLVDMARHGKRSYG</sequence>
<dbReference type="GO" id="GO:0006635">
    <property type="term" value="P:fatty acid beta-oxidation"/>
    <property type="evidence" value="ECO:0007669"/>
    <property type="project" value="UniProtKB-UniPathway"/>
</dbReference>
<comment type="similarity">
    <text evidence="3">In the N-terminal section; belongs to the enoyl-CoA hydratase/isomerase family.</text>
</comment>
<evidence type="ECO:0000256" key="8">
    <source>
        <dbReference type="ARBA" id="ARBA00023027"/>
    </source>
</evidence>
<evidence type="ECO:0000259" key="13">
    <source>
        <dbReference type="Pfam" id="PF00725"/>
    </source>
</evidence>
<dbReference type="SUPFAM" id="SSF51735">
    <property type="entry name" value="NAD(P)-binding Rossmann-fold domains"/>
    <property type="match status" value="1"/>
</dbReference>
<dbReference type="FunFam" id="3.40.50.720:FF:000009">
    <property type="entry name" value="Fatty oxidation complex, alpha subunit"/>
    <property type="match status" value="1"/>
</dbReference>
<evidence type="ECO:0000256" key="11">
    <source>
        <dbReference type="ARBA" id="ARBA00023268"/>
    </source>
</evidence>
<dbReference type="PANTHER" id="PTHR43612">
    <property type="entry name" value="TRIFUNCTIONAL ENZYME SUBUNIT ALPHA"/>
    <property type="match status" value="1"/>
</dbReference>
<evidence type="ECO:0000256" key="6">
    <source>
        <dbReference type="ARBA" id="ARBA00022963"/>
    </source>
</evidence>
<evidence type="ECO:0000256" key="9">
    <source>
        <dbReference type="ARBA" id="ARBA00023098"/>
    </source>
</evidence>
<evidence type="ECO:0000256" key="7">
    <source>
        <dbReference type="ARBA" id="ARBA00023002"/>
    </source>
</evidence>
<keyword evidence="7" id="KW-0560">Oxidoreductase</keyword>
<evidence type="ECO:0000256" key="10">
    <source>
        <dbReference type="ARBA" id="ARBA00023239"/>
    </source>
</evidence>
<dbReference type="InterPro" id="IPR050136">
    <property type="entry name" value="FA_oxidation_alpha_subunit"/>
</dbReference>
<dbReference type="InterPro" id="IPR029045">
    <property type="entry name" value="ClpP/crotonase-like_dom_sf"/>
</dbReference>
<feature type="domain" description="3-hydroxyacyl-CoA dehydrogenase C-terminal" evidence="13">
    <location>
        <begin position="534"/>
        <end position="625"/>
    </location>
</feature>
<dbReference type="CDD" id="cd06558">
    <property type="entry name" value="crotonase-like"/>
    <property type="match status" value="1"/>
</dbReference>
<evidence type="ECO:0000256" key="3">
    <source>
        <dbReference type="ARBA" id="ARBA00008750"/>
    </source>
</evidence>
<reference evidence="15 16" key="1">
    <citation type="submission" date="2015-08" db="EMBL/GenBank/DDBJ databases">
        <authorList>
            <person name="Babu N.S."/>
            <person name="Beckwith C.J."/>
            <person name="Beseler K.G."/>
            <person name="Brison A."/>
            <person name="Carone J.V."/>
            <person name="Caskin T.P."/>
            <person name="Diamond M."/>
            <person name="Durham M.E."/>
            <person name="Foxe J.M."/>
            <person name="Go M."/>
            <person name="Henderson B.A."/>
            <person name="Jones I.B."/>
            <person name="McGettigan J.A."/>
            <person name="Micheletti S.J."/>
            <person name="Nasrallah M.E."/>
            <person name="Ortiz D."/>
            <person name="Piller C.R."/>
            <person name="Privatt S.R."/>
            <person name="Schneider S.L."/>
            <person name="Sharp S."/>
            <person name="Smith T.C."/>
            <person name="Stanton J.D."/>
            <person name="Ullery H.E."/>
            <person name="Wilson R.J."/>
            <person name="Serrano M.G."/>
            <person name="Buck G."/>
            <person name="Lee V."/>
            <person name="Wang Y."/>
            <person name="Carvalho R."/>
            <person name="Voegtly L."/>
            <person name="Shi R."/>
            <person name="Duckworth R."/>
            <person name="Johnson A."/>
            <person name="Loviza R."/>
            <person name="Walstead R."/>
            <person name="Shah Z."/>
            <person name="Kiflezghi M."/>
            <person name="Wade K."/>
            <person name="Ball S.L."/>
            <person name="Bradley K.W."/>
            <person name="Asai D.J."/>
            <person name="Bowman C.A."/>
            <person name="Russell D.A."/>
            <person name="Pope W.H."/>
            <person name="Jacobs-Sera D."/>
            <person name="Hendrix R.W."/>
            <person name="Hatfull G.F."/>
        </authorList>
    </citation>
    <scope>NUCLEOTIDE SEQUENCE [LARGE SCALE GENOMIC DNA]</scope>
    <source>
        <strain evidence="15 16">DSM 27648</strain>
    </source>
</reference>
<dbReference type="InterPro" id="IPR008927">
    <property type="entry name" value="6-PGluconate_DH-like_C_sf"/>
</dbReference>
<dbReference type="EMBL" id="CP012333">
    <property type="protein sequence ID" value="AKU96337.1"/>
    <property type="molecule type" value="Genomic_DNA"/>
</dbReference>
<name>A0A0K1PS43_9BACT</name>
<evidence type="ECO:0000256" key="4">
    <source>
        <dbReference type="ARBA" id="ARBA00012076"/>
    </source>
</evidence>
<accession>A0A0K1PS43</accession>
<dbReference type="GO" id="GO:0016509">
    <property type="term" value="F:long-chain (3S)-3-hydroxyacyl-CoA dehydrogenase (NAD+) activity"/>
    <property type="evidence" value="ECO:0007669"/>
    <property type="project" value="TreeGrafter"/>
</dbReference>
<dbReference type="InterPro" id="IPR036291">
    <property type="entry name" value="NAD(P)-bd_dom_sf"/>
</dbReference>
<evidence type="ECO:0000259" key="14">
    <source>
        <dbReference type="Pfam" id="PF02737"/>
    </source>
</evidence>
<dbReference type="STRING" id="1391654.AKJ09_03001"/>
<dbReference type="Gene3D" id="3.90.226.10">
    <property type="entry name" value="2-enoyl-CoA Hydratase, Chain A, domain 1"/>
    <property type="match status" value="1"/>
</dbReference>
<evidence type="ECO:0000256" key="5">
    <source>
        <dbReference type="ARBA" id="ARBA00022832"/>
    </source>
</evidence>
<feature type="domain" description="3-hydroxyacyl-CoA dehydrogenase C-terminal" evidence="13">
    <location>
        <begin position="663"/>
        <end position="745"/>
    </location>
</feature>
<evidence type="ECO:0000313" key="16">
    <source>
        <dbReference type="Proteomes" id="UP000064967"/>
    </source>
</evidence>
<dbReference type="InterPro" id="IPR001753">
    <property type="entry name" value="Enoyl-CoA_hydra/iso"/>
</dbReference>
<keyword evidence="9" id="KW-0443">Lipid metabolism</keyword>